<dbReference type="PANTHER" id="PTHR43248:SF25">
    <property type="entry name" value="AB HYDROLASE-1 DOMAIN-CONTAINING PROTEIN-RELATED"/>
    <property type="match status" value="1"/>
</dbReference>
<evidence type="ECO:0000259" key="5">
    <source>
        <dbReference type="Pfam" id="PF08386"/>
    </source>
</evidence>
<comment type="caution">
    <text evidence="6">The sequence shown here is derived from an EMBL/GenBank/DDBJ whole genome shotgun (WGS) entry which is preliminary data.</text>
</comment>
<dbReference type="AlphaFoldDB" id="A0A9P3LIC8"/>
<dbReference type="Proteomes" id="UP000703269">
    <property type="component" value="Unassembled WGS sequence"/>
</dbReference>
<dbReference type="InterPro" id="IPR051601">
    <property type="entry name" value="Serine_prot/Carboxylest_S33"/>
</dbReference>
<feature type="chain" id="PRO_5040351981" evidence="3">
    <location>
        <begin position="25"/>
        <end position="562"/>
    </location>
</feature>
<dbReference type="InterPro" id="IPR013595">
    <property type="entry name" value="Pept_S33_TAP-like_C"/>
</dbReference>
<dbReference type="InterPro" id="IPR000073">
    <property type="entry name" value="AB_hydrolase_1"/>
</dbReference>
<reference evidence="6 7" key="1">
    <citation type="submission" date="2021-08" db="EMBL/GenBank/DDBJ databases">
        <title>Draft Genome Sequence of Phanerochaete sordida strain YK-624.</title>
        <authorList>
            <person name="Mori T."/>
            <person name="Dohra H."/>
            <person name="Suzuki T."/>
            <person name="Kawagishi H."/>
            <person name="Hirai H."/>
        </authorList>
    </citation>
    <scope>NUCLEOTIDE SEQUENCE [LARGE SCALE GENOMIC DNA]</scope>
    <source>
        <strain evidence="6 7">YK-624</strain>
    </source>
</reference>
<dbReference type="Gene3D" id="3.40.50.1820">
    <property type="entry name" value="alpha/beta hydrolase"/>
    <property type="match status" value="1"/>
</dbReference>
<name>A0A9P3LIC8_9APHY</name>
<dbReference type="GO" id="GO:0016787">
    <property type="term" value="F:hydrolase activity"/>
    <property type="evidence" value="ECO:0007669"/>
    <property type="project" value="UniProtKB-KW"/>
</dbReference>
<dbReference type="EMBL" id="BPQB01000054">
    <property type="protein sequence ID" value="GJE96013.1"/>
    <property type="molecule type" value="Genomic_DNA"/>
</dbReference>
<keyword evidence="3" id="KW-0732">Signal</keyword>
<dbReference type="OrthoDB" id="425534at2759"/>
<feature type="domain" description="AB hydrolase-1" evidence="4">
    <location>
        <begin position="94"/>
        <end position="254"/>
    </location>
</feature>
<keyword evidence="7" id="KW-1185">Reference proteome</keyword>
<dbReference type="Pfam" id="PF00561">
    <property type="entry name" value="Abhydrolase_1"/>
    <property type="match status" value="1"/>
</dbReference>
<sequence length="562" mass="58888">MRTFSGNLIRTIVFALRLSGLASAKTLHSRDDMFDWTNLTASTNLTLSPCYDVFQCARLTVPLQYSNASAGEAQIALVVLPANVSRNDPAYLGPLLFNPGGPGGSGVEAVIENAALFQAVLGPNYDVVGFDPRGVGHSTPALAFFESPAEALAFFAPYPLNTNESVSSLGRIVASAHLLDDLASARGAIVAESVSTPAVARDMLAITRAFGREKLSYYGVSYGSVLGATFAAMFPDHVGRLAIDGVVNAHEWYQGNDFTKGSLTDTDAALEDIYTACVAAGPSACPIFETTPALVRARVNRLIESVHVAPVPIFNDSVTPPFAVADYTLVVSQLLGAVGTPYGGALQVAEAVVALENGDGAPMFAGSTQELLASLDTCSATDGPFAVGSIDVEAPIICGDSMVNTVKTLEEARQEFEGMLKMSDLATAWYPTTQGPCTGWKIRGKDRMNGSFETNTSFPLLLIGNTHDPVTPIANALNMSAGFFGSVVLQQNSTGHTSQSGFSACTALALNAYFNNGTLPAPGTVCQTEDEIFGGSASAALVTRGLNRRDAGWRPVSKRAGV</sequence>
<organism evidence="6 7">
    <name type="scientific">Phanerochaete sordida</name>
    <dbReference type="NCBI Taxonomy" id="48140"/>
    <lineage>
        <taxon>Eukaryota</taxon>
        <taxon>Fungi</taxon>
        <taxon>Dikarya</taxon>
        <taxon>Basidiomycota</taxon>
        <taxon>Agaricomycotina</taxon>
        <taxon>Agaricomycetes</taxon>
        <taxon>Polyporales</taxon>
        <taxon>Phanerochaetaceae</taxon>
        <taxon>Phanerochaete</taxon>
    </lineage>
</organism>
<gene>
    <name evidence="6" type="ORF">PsYK624_122060</name>
</gene>
<evidence type="ECO:0000313" key="7">
    <source>
        <dbReference type="Proteomes" id="UP000703269"/>
    </source>
</evidence>
<feature type="signal peptide" evidence="3">
    <location>
        <begin position="1"/>
        <end position="24"/>
    </location>
</feature>
<evidence type="ECO:0000256" key="3">
    <source>
        <dbReference type="SAM" id="SignalP"/>
    </source>
</evidence>
<evidence type="ECO:0000256" key="1">
    <source>
        <dbReference type="ARBA" id="ARBA00010088"/>
    </source>
</evidence>
<dbReference type="PANTHER" id="PTHR43248">
    <property type="entry name" value="2-SUCCINYL-6-HYDROXY-2,4-CYCLOHEXADIENE-1-CARBOXYLATE SYNTHASE"/>
    <property type="match status" value="1"/>
</dbReference>
<evidence type="ECO:0000313" key="6">
    <source>
        <dbReference type="EMBL" id="GJE96013.1"/>
    </source>
</evidence>
<dbReference type="SUPFAM" id="SSF53474">
    <property type="entry name" value="alpha/beta-Hydrolases"/>
    <property type="match status" value="1"/>
</dbReference>
<feature type="domain" description="Peptidase S33 tripeptidyl aminopeptidase-like C-terminal" evidence="5">
    <location>
        <begin position="428"/>
        <end position="526"/>
    </location>
</feature>
<protein>
    <submittedName>
        <fullName evidence="6">Alpha/beta hydrolase</fullName>
    </submittedName>
</protein>
<proteinExistence type="inferred from homology"/>
<comment type="similarity">
    <text evidence="1">Belongs to the peptidase S33 family.</text>
</comment>
<dbReference type="InterPro" id="IPR029058">
    <property type="entry name" value="AB_hydrolase_fold"/>
</dbReference>
<dbReference type="Pfam" id="PF08386">
    <property type="entry name" value="Abhydrolase_4"/>
    <property type="match status" value="1"/>
</dbReference>
<accession>A0A9P3LIC8</accession>
<evidence type="ECO:0000256" key="2">
    <source>
        <dbReference type="ARBA" id="ARBA00022801"/>
    </source>
</evidence>
<keyword evidence="2 6" id="KW-0378">Hydrolase</keyword>
<evidence type="ECO:0000259" key="4">
    <source>
        <dbReference type="Pfam" id="PF00561"/>
    </source>
</evidence>